<dbReference type="InterPro" id="IPR001734">
    <property type="entry name" value="Na/solute_symporter"/>
</dbReference>
<evidence type="ECO:0000256" key="5">
    <source>
        <dbReference type="ARBA" id="ARBA00022847"/>
    </source>
</evidence>
<evidence type="ECO:0000256" key="13">
    <source>
        <dbReference type="RuleBase" id="RU362091"/>
    </source>
</evidence>
<evidence type="ECO:0000256" key="12">
    <source>
        <dbReference type="ARBA" id="ARBA00023201"/>
    </source>
</evidence>
<keyword evidence="4 15" id="KW-0812">Transmembrane</keyword>
<dbReference type="EMBL" id="JAZGQO010000014">
    <property type="protein sequence ID" value="KAK6170129.1"/>
    <property type="molecule type" value="Genomic_DNA"/>
</dbReference>
<keyword evidence="12" id="KW-0739">Sodium transport</keyword>
<evidence type="ECO:0000256" key="11">
    <source>
        <dbReference type="ARBA" id="ARBA00023180"/>
    </source>
</evidence>
<dbReference type="InterPro" id="IPR052244">
    <property type="entry name" value="Choline_transporter"/>
</dbReference>
<dbReference type="GO" id="GO:0005886">
    <property type="term" value="C:plasma membrane"/>
    <property type="evidence" value="ECO:0007669"/>
    <property type="project" value="TreeGrafter"/>
</dbReference>
<evidence type="ECO:0008006" key="18">
    <source>
        <dbReference type="Google" id="ProtNLM"/>
    </source>
</evidence>
<protein>
    <recommendedName>
        <fullName evidence="18">High-affinity choline transporter 1</fullName>
    </recommendedName>
</protein>
<comment type="caution">
    <text evidence="16">The sequence shown here is derived from an EMBL/GenBank/DDBJ whole genome shotgun (WGS) entry which is preliminary data.</text>
</comment>
<feature type="transmembrane region" description="Helical" evidence="15">
    <location>
        <begin position="263"/>
        <end position="287"/>
    </location>
</feature>
<dbReference type="InterPro" id="IPR038377">
    <property type="entry name" value="Na/Glc_symporter_sf"/>
</dbReference>
<dbReference type="PROSITE" id="PS50283">
    <property type="entry name" value="NA_SOLUT_SYMP_3"/>
    <property type="match status" value="1"/>
</dbReference>
<evidence type="ECO:0000256" key="1">
    <source>
        <dbReference type="ARBA" id="ARBA00004141"/>
    </source>
</evidence>
<comment type="similarity">
    <text evidence="2 13">Belongs to the sodium:solute symporter (SSF) (TC 2.A.21) family.</text>
</comment>
<evidence type="ECO:0000256" key="10">
    <source>
        <dbReference type="ARBA" id="ARBA00023136"/>
    </source>
</evidence>
<evidence type="ECO:0000256" key="3">
    <source>
        <dbReference type="ARBA" id="ARBA00022448"/>
    </source>
</evidence>
<evidence type="ECO:0000313" key="16">
    <source>
        <dbReference type="EMBL" id="KAK6170129.1"/>
    </source>
</evidence>
<evidence type="ECO:0000256" key="15">
    <source>
        <dbReference type="SAM" id="Phobius"/>
    </source>
</evidence>
<evidence type="ECO:0000313" key="17">
    <source>
        <dbReference type="Proteomes" id="UP001347796"/>
    </source>
</evidence>
<dbReference type="AlphaFoldDB" id="A0AAN8P875"/>
<name>A0AAN8P875_PATCE</name>
<keyword evidence="11" id="KW-0325">Glycoprotein</keyword>
<feature type="transmembrane region" description="Helical" evidence="15">
    <location>
        <begin position="77"/>
        <end position="99"/>
    </location>
</feature>
<keyword evidence="5" id="KW-0769">Symport</keyword>
<keyword evidence="9" id="KW-0406">Ion transport</keyword>
<gene>
    <name evidence="16" type="ORF">SNE40_018598</name>
</gene>
<evidence type="ECO:0000256" key="7">
    <source>
        <dbReference type="ARBA" id="ARBA00022989"/>
    </source>
</evidence>
<proteinExistence type="inferred from homology"/>
<keyword evidence="17" id="KW-1185">Reference proteome</keyword>
<feature type="compositionally biased region" description="Polar residues" evidence="14">
    <location>
        <begin position="519"/>
        <end position="531"/>
    </location>
</feature>
<evidence type="ECO:0000256" key="8">
    <source>
        <dbReference type="ARBA" id="ARBA00023053"/>
    </source>
</evidence>
<evidence type="ECO:0000256" key="6">
    <source>
        <dbReference type="ARBA" id="ARBA00022979"/>
    </source>
</evidence>
<feature type="transmembrane region" description="Helical" evidence="15">
    <location>
        <begin position="470"/>
        <end position="490"/>
    </location>
</feature>
<organism evidence="16 17">
    <name type="scientific">Patella caerulea</name>
    <name type="common">Rayed Mediterranean limpet</name>
    <dbReference type="NCBI Taxonomy" id="87958"/>
    <lineage>
        <taxon>Eukaryota</taxon>
        <taxon>Metazoa</taxon>
        <taxon>Spiralia</taxon>
        <taxon>Lophotrochozoa</taxon>
        <taxon>Mollusca</taxon>
        <taxon>Gastropoda</taxon>
        <taxon>Patellogastropoda</taxon>
        <taxon>Patelloidea</taxon>
        <taxon>Patellidae</taxon>
        <taxon>Patella</taxon>
    </lineage>
</organism>
<keyword evidence="8" id="KW-0915">Sodium</keyword>
<evidence type="ECO:0000256" key="9">
    <source>
        <dbReference type="ARBA" id="ARBA00023065"/>
    </source>
</evidence>
<feature type="transmembrane region" description="Helical" evidence="15">
    <location>
        <begin position="159"/>
        <end position="178"/>
    </location>
</feature>
<dbReference type="GO" id="GO:0008292">
    <property type="term" value="P:acetylcholine biosynthetic process"/>
    <property type="evidence" value="ECO:0007669"/>
    <property type="project" value="TreeGrafter"/>
</dbReference>
<feature type="transmembrane region" description="Helical" evidence="15">
    <location>
        <begin position="428"/>
        <end position="450"/>
    </location>
</feature>
<feature type="transmembrane region" description="Helical" evidence="15">
    <location>
        <begin position="120"/>
        <end position="139"/>
    </location>
</feature>
<comment type="subcellular location">
    <subcellularLocation>
        <location evidence="1">Membrane</location>
        <topology evidence="1">Multi-pass membrane protein</topology>
    </subcellularLocation>
</comment>
<keyword evidence="6" id="KW-0530">Neurotransmitter biosynthesis</keyword>
<dbReference type="CDD" id="cd11474">
    <property type="entry name" value="SLC5sbd_CHT"/>
    <property type="match status" value="1"/>
</dbReference>
<feature type="region of interest" description="Disordered" evidence="14">
    <location>
        <begin position="515"/>
        <end position="550"/>
    </location>
</feature>
<feature type="transmembrane region" description="Helical" evidence="15">
    <location>
        <begin position="6"/>
        <end position="26"/>
    </location>
</feature>
<keyword evidence="3" id="KW-0813">Transport</keyword>
<feature type="transmembrane region" description="Helical" evidence="15">
    <location>
        <begin position="185"/>
        <end position="205"/>
    </location>
</feature>
<dbReference type="Proteomes" id="UP001347796">
    <property type="component" value="Unassembled WGS sequence"/>
</dbReference>
<dbReference type="PANTHER" id="PTHR45897">
    <property type="entry name" value="HIGH-AFFINITY CHOLINE TRANSPORTER 1"/>
    <property type="match status" value="1"/>
</dbReference>
<dbReference type="FunFam" id="1.20.1730.10:FF:000008">
    <property type="entry name" value="High affinity choline transporter 1"/>
    <property type="match status" value="1"/>
</dbReference>
<dbReference type="Pfam" id="PF00474">
    <property type="entry name" value="SSF"/>
    <property type="match status" value="1"/>
</dbReference>
<keyword evidence="7 15" id="KW-1133">Transmembrane helix</keyword>
<reference evidence="16 17" key="1">
    <citation type="submission" date="2024-01" db="EMBL/GenBank/DDBJ databases">
        <title>The genome of the rayed Mediterranean limpet Patella caerulea (Linnaeus, 1758).</title>
        <authorList>
            <person name="Anh-Thu Weber A."/>
            <person name="Halstead-Nussloch G."/>
        </authorList>
    </citation>
    <scope>NUCLEOTIDE SEQUENCE [LARGE SCALE GENOMIC DNA]</scope>
    <source>
        <strain evidence="16">AATW-2023a</strain>
        <tissue evidence="16">Whole specimen</tissue>
    </source>
</reference>
<accession>A0AAN8P875</accession>
<evidence type="ECO:0000256" key="4">
    <source>
        <dbReference type="ARBA" id="ARBA00022692"/>
    </source>
</evidence>
<feature type="transmembrane region" description="Helical" evidence="15">
    <location>
        <begin position="399"/>
        <end position="421"/>
    </location>
</feature>
<keyword evidence="10 15" id="KW-0472">Membrane</keyword>
<feature type="transmembrane region" description="Helical" evidence="15">
    <location>
        <begin position="47"/>
        <end position="65"/>
    </location>
</feature>
<dbReference type="GO" id="GO:0005307">
    <property type="term" value="F:choline:sodium symporter activity"/>
    <property type="evidence" value="ECO:0007669"/>
    <property type="project" value="TreeGrafter"/>
</dbReference>
<feature type="transmembrane region" description="Helical" evidence="15">
    <location>
        <begin position="370"/>
        <end position="393"/>
    </location>
</feature>
<sequence>MAIHIPGLIAIIIFYLLILGIGIWASRKNKSNSKADSEDMMLAGRNIGIFVGIFTMTATWVGGGYINGSAEVVADFGLLWCQAPFGYGLALIFGGLFFAEKLREKRYATMLDPYQREYGDLMGALLYLPALCGETFWSAAILNALGNTLAVILDLDTNIAIIVSAIIAVLYTILGGLYSVAYTDVVQLICMFIGLWLSVPFALTHQSVESITINATTNWIEPVEPAYIGVYIDGFLLLIFGGIPWQVYFQRVLSSRNVRIAKLLSYAAAVGCAVMVIPAILLGAAGASADWTKTSYPKPEEVSQNWSMILPLVLRYLCPEWVAFIGLGAVSAAVMSSTDSSILSASSMFSRNVFAVIWLRITGRKAKEIAVVWVMRGAQIVIATAATLMAIYIKSIYYLFYLCSDLVYVILFPQLTCVVYFKYSNTYGSLLGFILGLLFRVLGGEPNLGIPPTILFPWYTTEQLFPFKTLSMLISLITILSVSSLTHYLFTAKILPQSMDIFKCFEDKPKNEIEFQEPPLNTAQGKDNPSYNEHPDYYPQKGKSFDLTSN</sequence>
<evidence type="ECO:0000256" key="2">
    <source>
        <dbReference type="ARBA" id="ARBA00006434"/>
    </source>
</evidence>
<evidence type="ECO:0000256" key="14">
    <source>
        <dbReference type="SAM" id="MobiDB-lite"/>
    </source>
</evidence>
<feature type="transmembrane region" description="Helical" evidence="15">
    <location>
        <begin position="225"/>
        <end position="243"/>
    </location>
</feature>
<dbReference type="PANTHER" id="PTHR45897:SF4">
    <property type="entry name" value="HIGH-AFFINITY CHOLINE TRANSPORTER 1"/>
    <property type="match status" value="1"/>
</dbReference>
<feature type="transmembrane region" description="Helical" evidence="15">
    <location>
        <begin position="321"/>
        <end position="349"/>
    </location>
</feature>
<dbReference type="Gene3D" id="1.20.1730.10">
    <property type="entry name" value="Sodium/glucose cotransporter"/>
    <property type="match status" value="1"/>
</dbReference>